<organism evidence="1 2">
    <name type="scientific">Streptomyces ipomoeae</name>
    <dbReference type="NCBI Taxonomy" id="103232"/>
    <lineage>
        <taxon>Bacteria</taxon>
        <taxon>Bacillati</taxon>
        <taxon>Actinomycetota</taxon>
        <taxon>Actinomycetes</taxon>
        <taxon>Kitasatosporales</taxon>
        <taxon>Streptomycetaceae</taxon>
        <taxon>Streptomyces</taxon>
    </lineage>
</organism>
<dbReference type="Proteomes" id="UP000318720">
    <property type="component" value="Unassembled WGS sequence"/>
</dbReference>
<dbReference type="AlphaFoldDB" id="A0AAE8WA75"/>
<dbReference type="EMBL" id="SPAZ01000003">
    <property type="protein sequence ID" value="TQE40260.1"/>
    <property type="molecule type" value="Genomic_DNA"/>
</dbReference>
<protein>
    <submittedName>
        <fullName evidence="1">DNA-binding protein</fullName>
    </submittedName>
</protein>
<evidence type="ECO:0000313" key="2">
    <source>
        <dbReference type="Proteomes" id="UP000318720"/>
    </source>
</evidence>
<accession>A0AAE8WA75</accession>
<reference evidence="1 2" key="1">
    <citation type="submission" date="2019-03" db="EMBL/GenBank/DDBJ databases">
        <title>Comparative genomic analyses of the sweetpotato soil rot pathogen, Streptomyces ipomoeae.</title>
        <authorList>
            <person name="Ruschel Soares N."/>
            <person name="Badger J.H."/>
            <person name="Huguet-Tapia J.C."/>
            <person name="Clark C.A."/>
            <person name="Pettis G.S."/>
        </authorList>
    </citation>
    <scope>NUCLEOTIDE SEQUENCE [LARGE SCALE GENOMIC DNA]</scope>
    <source>
        <strain evidence="1 2">88-35</strain>
    </source>
</reference>
<sequence>MRMEELLALPATVNVVTAGRALGISPNTAYELIRNGQFPVRTLRLGNTLKVPTALLWEALGVKGPQDGRES</sequence>
<evidence type="ECO:0000313" key="1">
    <source>
        <dbReference type="EMBL" id="TQE40260.1"/>
    </source>
</evidence>
<dbReference type="GO" id="GO:0003677">
    <property type="term" value="F:DNA binding"/>
    <property type="evidence" value="ECO:0007669"/>
    <property type="project" value="UniProtKB-KW"/>
</dbReference>
<gene>
    <name evidence="1" type="ORF">Sipo8835_00160</name>
</gene>
<proteinExistence type="predicted"/>
<name>A0AAE8WA75_9ACTN</name>
<keyword evidence="1" id="KW-0238">DNA-binding</keyword>
<comment type="caution">
    <text evidence="1">The sequence shown here is derived from an EMBL/GenBank/DDBJ whole genome shotgun (WGS) entry which is preliminary data.</text>
</comment>